<dbReference type="EMBL" id="AP025314">
    <property type="protein sequence ID" value="BDD10888.1"/>
    <property type="molecule type" value="Genomic_DNA"/>
</dbReference>
<gene>
    <name evidence="1" type="ORF">FUAX_33200</name>
</gene>
<reference evidence="1 2" key="1">
    <citation type="submission" date="2021-12" db="EMBL/GenBank/DDBJ databases">
        <title>Genome sequencing of bacteria with rrn-lacking chromosome and rrn-plasmid.</title>
        <authorList>
            <person name="Anda M."/>
            <person name="Iwasaki W."/>
        </authorList>
    </citation>
    <scope>NUCLEOTIDE SEQUENCE [LARGE SCALE GENOMIC DNA]</scope>
    <source>
        <strain evidence="1 2">DSM 100852</strain>
    </source>
</reference>
<accession>A0AAU9CL13</accession>
<protein>
    <submittedName>
        <fullName evidence="1">Uncharacterized protein</fullName>
    </submittedName>
</protein>
<dbReference type="RefSeq" id="WP_338392415.1">
    <property type="nucleotide sequence ID" value="NZ_AP025314.1"/>
</dbReference>
<evidence type="ECO:0000313" key="2">
    <source>
        <dbReference type="Proteomes" id="UP001348817"/>
    </source>
</evidence>
<proteinExistence type="predicted"/>
<evidence type="ECO:0000313" key="1">
    <source>
        <dbReference type="EMBL" id="BDD10888.1"/>
    </source>
</evidence>
<organism evidence="1 2">
    <name type="scientific">Fulvitalea axinellae</name>
    <dbReference type="NCBI Taxonomy" id="1182444"/>
    <lineage>
        <taxon>Bacteria</taxon>
        <taxon>Pseudomonadati</taxon>
        <taxon>Bacteroidota</taxon>
        <taxon>Cytophagia</taxon>
        <taxon>Cytophagales</taxon>
        <taxon>Persicobacteraceae</taxon>
        <taxon>Fulvitalea</taxon>
    </lineage>
</organism>
<dbReference type="KEGG" id="fax:FUAX_33200"/>
<keyword evidence="2" id="KW-1185">Reference proteome</keyword>
<dbReference type="AlphaFoldDB" id="A0AAU9CL13"/>
<dbReference type="Proteomes" id="UP001348817">
    <property type="component" value="Chromosome"/>
</dbReference>
<sequence>MSGFKIFFSLWGRISKQRDLGEREEFIEGITGKRSLKALDKWEYAKVMDELTRIGQSFGIGTGTKRWDAKANGIRRRIISNFHQMNYGDAVKEAKVWAEKQTKMDFNEIPQAELSKLVGVSDKLVRQYEAKLRGK</sequence>
<name>A0AAU9CL13_9BACT</name>